<proteinExistence type="predicted"/>
<dbReference type="PANTHER" id="PTHR31642:SF310">
    <property type="entry name" value="FATTY ALCOHOL:CAFFEOYL-COA ACYLTRANSFERASE"/>
    <property type="match status" value="1"/>
</dbReference>
<accession>A0A9P8Y9Y9</accession>
<dbReference type="PANTHER" id="PTHR31642">
    <property type="entry name" value="TRICHOTHECENE 3-O-ACETYLTRANSFERASE"/>
    <property type="match status" value="1"/>
</dbReference>
<dbReference type="GeneID" id="70183267"/>
<sequence length="573" mass="62182">MATSQQDFEILSSERVKPQPPFKEHAVPLSLIDATVANFALTSAFWCFKPPQRYHDDVAGLVEHLRKSLGIVLGTYPHLAGHVQSIKTVDGSVPHEAKDFPAHARRFGRVYVHYGTADDPGVDFVVAKSTRTLDDLYPMARPKATPIWNRDYATDPFVKFLPASSIRNPLQPYTKDDAGLYPAALAIQLTRLSCGGFVVAATVTHSLGDITALVQFVKDWASVSRAHLDGQEVPTLTPVIDPSKLDAVAAGDIDQNQPDQSILEQTKMLPLARFDWWAPSEGKPWPVEPPGVFAGQDLSPVANAMPWKDWDTTAPVSNYTIHFSRAQVDVLWARANAPDGAAGSEDSAAVAPSQRISRHDAILAHIWSCVTRARNFASDDEELVHCYPTLGLRPALGLSSSFIGSPILMLNLKLPACSLNEAAAPTTTKTSLSSVAQYIRTTLSSINSNTTGLAAHLHSIAYQKSPQRIWNGFLGKRHTIVTTWARAGVYEVDFGLHPAPPSVDDGGPFLRYADGIMPRMDGCILVKEGPPQRQCEGGRAPAAWTDDGVDVAVAMNSVDMQRLLADPVLLPAV</sequence>
<keyword evidence="1 2" id="KW-0808">Transferase</keyword>
<gene>
    <name evidence="2" type="ORF">B0I36DRAFT_321553</name>
</gene>
<evidence type="ECO:0000313" key="3">
    <source>
        <dbReference type="Proteomes" id="UP000756346"/>
    </source>
</evidence>
<comment type="caution">
    <text evidence="2">The sequence shown here is derived from an EMBL/GenBank/DDBJ whole genome shotgun (WGS) entry which is preliminary data.</text>
</comment>
<dbReference type="Pfam" id="PF02458">
    <property type="entry name" value="Transferase"/>
    <property type="match status" value="2"/>
</dbReference>
<dbReference type="Proteomes" id="UP000756346">
    <property type="component" value="Unassembled WGS sequence"/>
</dbReference>
<dbReference type="GO" id="GO:0016747">
    <property type="term" value="F:acyltransferase activity, transferring groups other than amino-acyl groups"/>
    <property type="evidence" value="ECO:0007669"/>
    <property type="project" value="TreeGrafter"/>
</dbReference>
<dbReference type="OrthoDB" id="444127at2759"/>
<dbReference type="AlphaFoldDB" id="A0A9P8Y9Y9"/>
<dbReference type="EMBL" id="JAGTJQ010000004">
    <property type="protein sequence ID" value="KAH7033485.1"/>
    <property type="molecule type" value="Genomic_DNA"/>
</dbReference>
<name>A0A9P8Y9Y9_9PEZI</name>
<dbReference type="RefSeq" id="XP_046014317.1">
    <property type="nucleotide sequence ID" value="XM_046153721.1"/>
</dbReference>
<reference evidence="2" key="1">
    <citation type="journal article" date="2021" name="Nat. Commun.">
        <title>Genetic determinants of endophytism in the Arabidopsis root mycobiome.</title>
        <authorList>
            <person name="Mesny F."/>
            <person name="Miyauchi S."/>
            <person name="Thiergart T."/>
            <person name="Pickel B."/>
            <person name="Atanasova L."/>
            <person name="Karlsson M."/>
            <person name="Huettel B."/>
            <person name="Barry K.W."/>
            <person name="Haridas S."/>
            <person name="Chen C."/>
            <person name="Bauer D."/>
            <person name="Andreopoulos W."/>
            <person name="Pangilinan J."/>
            <person name="LaButti K."/>
            <person name="Riley R."/>
            <person name="Lipzen A."/>
            <person name="Clum A."/>
            <person name="Drula E."/>
            <person name="Henrissat B."/>
            <person name="Kohler A."/>
            <person name="Grigoriev I.V."/>
            <person name="Martin F.M."/>
            <person name="Hacquard S."/>
        </authorList>
    </citation>
    <scope>NUCLEOTIDE SEQUENCE</scope>
    <source>
        <strain evidence="2">MPI-CAGE-CH-0230</strain>
    </source>
</reference>
<protein>
    <submittedName>
        <fullName evidence="2">Transferase family protein</fullName>
    </submittedName>
</protein>
<dbReference type="InterPro" id="IPR050317">
    <property type="entry name" value="Plant_Fungal_Acyltransferase"/>
</dbReference>
<dbReference type="Gene3D" id="3.30.559.10">
    <property type="entry name" value="Chloramphenicol acetyltransferase-like domain"/>
    <property type="match status" value="2"/>
</dbReference>
<evidence type="ECO:0000313" key="2">
    <source>
        <dbReference type="EMBL" id="KAH7033485.1"/>
    </source>
</evidence>
<organism evidence="2 3">
    <name type="scientific">Microdochium trichocladiopsis</name>
    <dbReference type="NCBI Taxonomy" id="1682393"/>
    <lineage>
        <taxon>Eukaryota</taxon>
        <taxon>Fungi</taxon>
        <taxon>Dikarya</taxon>
        <taxon>Ascomycota</taxon>
        <taxon>Pezizomycotina</taxon>
        <taxon>Sordariomycetes</taxon>
        <taxon>Xylariomycetidae</taxon>
        <taxon>Xylariales</taxon>
        <taxon>Microdochiaceae</taxon>
        <taxon>Microdochium</taxon>
    </lineage>
</organism>
<dbReference type="InterPro" id="IPR023213">
    <property type="entry name" value="CAT-like_dom_sf"/>
</dbReference>
<keyword evidence="3" id="KW-1185">Reference proteome</keyword>
<evidence type="ECO:0000256" key="1">
    <source>
        <dbReference type="ARBA" id="ARBA00022679"/>
    </source>
</evidence>